<dbReference type="AlphaFoldDB" id="A0A3N4HRP2"/>
<evidence type="ECO:0008006" key="4">
    <source>
        <dbReference type="Google" id="ProtNLM"/>
    </source>
</evidence>
<accession>A0A3N4HRP2</accession>
<proteinExistence type="predicted"/>
<gene>
    <name evidence="2" type="ORF">BJ508DRAFT_34815</name>
</gene>
<feature type="signal peptide" evidence="1">
    <location>
        <begin position="1"/>
        <end position="21"/>
    </location>
</feature>
<keyword evidence="3" id="KW-1185">Reference proteome</keyword>
<sequence length="77" mass="8833">MTFTSMLSCWFGILFCALSRASHSSWFGCWEYLYFIFARACRFYPHRFVFPFSSLPAALCFLSTCRHITLGCSGACC</sequence>
<protein>
    <recommendedName>
        <fullName evidence="4">Secreted protein</fullName>
    </recommendedName>
</protein>
<feature type="chain" id="PRO_5018333561" description="Secreted protein" evidence="1">
    <location>
        <begin position="22"/>
        <end position="77"/>
    </location>
</feature>
<evidence type="ECO:0000256" key="1">
    <source>
        <dbReference type="SAM" id="SignalP"/>
    </source>
</evidence>
<evidence type="ECO:0000313" key="3">
    <source>
        <dbReference type="Proteomes" id="UP000275078"/>
    </source>
</evidence>
<organism evidence="2 3">
    <name type="scientific">Ascobolus immersus RN42</name>
    <dbReference type="NCBI Taxonomy" id="1160509"/>
    <lineage>
        <taxon>Eukaryota</taxon>
        <taxon>Fungi</taxon>
        <taxon>Dikarya</taxon>
        <taxon>Ascomycota</taxon>
        <taxon>Pezizomycotina</taxon>
        <taxon>Pezizomycetes</taxon>
        <taxon>Pezizales</taxon>
        <taxon>Ascobolaceae</taxon>
        <taxon>Ascobolus</taxon>
    </lineage>
</organism>
<reference evidence="2 3" key="1">
    <citation type="journal article" date="2018" name="Nat. Ecol. Evol.">
        <title>Pezizomycetes genomes reveal the molecular basis of ectomycorrhizal truffle lifestyle.</title>
        <authorList>
            <person name="Murat C."/>
            <person name="Payen T."/>
            <person name="Noel B."/>
            <person name="Kuo A."/>
            <person name="Morin E."/>
            <person name="Chen J."/>
            <person name="Kohler A."/>
            <person name="Krizsan K."/>
            <person name="Balestrini R."/>
            <person name="Da Silva C."/>
            <person name="Montanini B."/>
            <person name="Hainaut M."/>
            <person name="Levati E."/>
            <person name="Barry K.W."/>
            <person name="Belfiori B."/>
            <person name="Cichocki N."/>
            <person name="Clum A."/>
            <person name="Dockter R.B."/>
            <person name="Fauchery L."/>
            <person name="Guy J."/>
            <person name="Iotti M."/>
            <person name="Le Tacon F."/>
            <person name="Lindquist E.A."/>
            <person name="Lipzen A."/>
            <person name="Malagnac F."/>
            <person name="Mello A."/>
            <person name="Molinier V."/>
            <person name="Miyauchi S."/>
            <person name="Poulain J."/>
            <person name="Riccioni C."/>
            <person name="Rubini A."/>
            <person name="Sitrit Y."/>
            <person name="Splivallo R."/>
            <person name="Traeger S."/>
            <person name="Wang M."/>
            <person name="Zifcakova L."/>
            <person name="Wipf D."/>
            <person name="Zambonelli A."/>
            <person name="Paolocci F."/>
            <person name="Nowrousian M."/>
            <person name="Ottonello S."/>
            <person name="Baldrian P."/>
            <person name="Spatafora J.W."/>
            <person name="Henrissat B."/>
            <person name="Nagy L.G."/>
            <person name="Aury J.M."/>
            <person name="Wincker P."/>
            <person name="Grigoriev I.V."/>
            <person name="Bonfante P."/>
            <person name="Martin F.M."/>
        </authorList>
    </citation>
    <scope>NUCLEOTIDE SEQUENCE [LARGE SCALE GENOMIC DNA]</scope>
    <source>
        <strain evidence="2 3">RN42</strain>
    </source>
</reference>
<dbReference type="EMBL" id="ML119789">
    <property type="protein sequence ID" value="RPA74450.1"/>
    <property type="molecule type" value="Genomic_DNA"/>
</dbReference>
<name>A0A3N4HRP2_ASCIM</name>
<evidence type="ECO:0000313" key="2">
    <source>
        <dbReference type="EMBL" id="RPA74450.1"/>
    </source>
</evidence>
<keyword evidence="1" id="KW-0732">Signal</keyword>
<dbReference type="Proteomes" id="UP000275078">
    <property type="component" value="Unassembled WGS sequence"/>
</dbReference>